<proteinExistence type="predicted"/>
<gene>
    <name evidence="1" type="ORF">CRV2_00014491</name>
</gene>
<comment type="caution">
    <text evidence="1">The sequence shown here is derived from an EMBL/GenBank/DDBJ whole genome shotgun (WGS) entry which is preliminary data.</text>
</comment>
<reference evidence="1" key="2">
    <citation type="submission" date="2021-10" db="EMBL/GenBank/DDBJ databases">
        <authorList>
            <person name="Piombo E."/>
        </authorList>
    </citation>
    <scope>NUCLEOTIDE SEQUENCE</scope>
</reference>
<keyword evidence="2" id="KW-1185">Reference proteome</keyword>
<reference evidence="1" key="1">
    <citation type="submission" date="2020-04" db="EMBL/GenBank/DDBJ databases">
        <authorList>
            <person name="Broberg M."/>
        </authorList>
    </citation>
    <scope>NUCLEOTIDE SEQUENCE</scope>
</reference>
<name>A0ACA9U786_BIOOC</name>
<evidence type="ECO:0000313" key="1">
    <source>
        <dbReference type="EMBL" id="CAG9949186.1"/>
    </source>
</evidence>
<organism evidence="1 2">
    <name type="scientific">Clonostachys rosea f. rosea IK726</name>
    <dbReference type="NCBI Taxonomy" id="1349383"/>
    <lineage>
        <taxon>Eukaryota</taxon>
        <taxon>Fungi</taxon>
        <taxon>Dikarya</taxon>
        <taxon>Ascomycota</taxon>
        <taxon>Pezizomycotina</taxon>
        <taxon>Sordariomycetes</taxon>
        <taxon>Hypocreomycetidae</taxon>
        <taxon>Hypocreales</taxon>
        <taxon>Bionectriaceae</taxon>
        <taxon>Clonostachys</taxon>
    </lineage>
</organism>
<evidence type="ECO:0000313" key="2">
    <source>
        <dbReference type="Proteomes" id="UP000836387"/>
    </source>
</evidence>
<sequence length="119" mass="12644">MPMATWTELMGTHDRQKVGHIWDGHAEEGVGTMIKPDSSLASGISRNAYQWAAILSFPVDSPEGTCDGIKPGRIDKNIELTQGAIACLDAGGLDCSNGGLLEIHQMDVGLVVHFEVAAL</sequence>
<dbReference type="EMBL" id="CADEHS020000055">
    <property type="protein sequence ID" value="CAG9949186.1"/>
    <property type="molecule type" value="Genomic_DNA"/>
</dbReference>
<dbReference type="Proteomes" id="UP000836387">
    <property type="component" value="Unassembled WGS sequence"/>
</dbReference>
<protein>
    <submittedName>
        <fullName evidence="1">Uncharacterized protein</fullName>
    </submittedName>
</protein>
<accession>A0ACA9U786</accession>